<dbReference type="Proteomes" id="UP001150941">
    <property type="component" value="Unassembled WGS sequence"/>
</dbReference>
<protein>
    <recommendedName>
        <fullName evidence="2">BHLH domain-containing protein</fullName>
    </recommendedName>
</protein>
<dbReference type="AlphaFoldDB" id="A0A9W9TRP9"/>
<dbReference type="RefSeq" id="XP_058331621.1">
    <property type="nucleotide sequence ID" value="XM_058472618.1"/>
</dbReference>
<evidence type="ECO:0000313" key="4">
    <source>
        <dbReference type="Proteomes" id="UP001150941"/>
    </source>
</evidence>
<dbReference type="SUPFAM" id="SSF47459">
    <property type="entry name" value="HLH, helix-loop-helix DNA-binding domain"/>
    <property type="match status" value="1"/>
</dbReference>
<sequence length="602" mass="65492">MDQPWENAEHEGIVPSDEFASFLEFNGMNNMQFELEHGTHSQSHHSPMVPSTSAPPSVSMQQPQQNSQFVTAMAIDGMFQHQSGPMPYSTPQLTPGFEGQDSSSQQYMASQPMIPPTPNSIELQANAARYPHRVDETPDMYDRYQSRVNEEQALYTPLVSPAMTPLESQFRLPEYTILGEYFTPLTSPALEAQNSNNSNGYSLSTPDKFPMSGLSQPVQNRKVKQSPSIRAQTQRRGKPLPSPEEFYNNLAHELNKPPNHDRFLLHANPPAITPLAQSPGFAATPATLMRISRSQHSQGSPGQFTGQAQLEYQDEMMEDISLPEAATGLAPRPKVNQIDTSVHTGTASPVVSANGTPSLEPRSGALVSPRTAAMPSPSGPVPRGDTSRASISSRKRPSVSSTQASPQLRPKISPNIQPLMRGAGLSQDALYLASKSNYQHILDGTLPSGVSYPETLAENLSSKRTNHKLAEQGRRNRINSALKEIESLIPPEFIQARQAKEAAVNQARQTKEAASNQNRQAKETAANPISKASAVEMAIDYIKDLQQNLQTTTSKLAALEAQLRSTHEDGDASAVPPETAINGAGSNSEEKNSSELSMSKPE</sequence>
<proteinExistence type="predicted"/>
<name>A0A9W9TRP9_9EURO</name>
<feature type="compositionally biased region" description="Polar residues" evidence="1">
    <location>
        <begin position="40"/>
        <end position="65"/>
    </location>
</feature>
<comment type="caution">
    <text evidence="3">The sequence shown here is derived from an EMBL/GenBank/DDBJ whole genome shotgun (WGS) entry which is preliminary data.</text>
</comment>
<keyword evidence="4" id="KW-1185">Reference proteome</keyword>
<dbReference type="Pfam" id="PF00010">
    <property type="entry name" value="HLH"/>
    <property type="match status" value="1"/>
</dbReference>
<feature type="compositionally biased region" description="Polar residues" evidence="1">
    <location>
        <begin position="216"/>
        <end position="232"/>
    </location>
</feature>
<dbReference type="InterPro" id="IPR036638">
    <property type="entry name" value="HLH_DNA-bd_sf"/>
</dbReference>
<feature type="region of interest" description="Disordered" evidence="1">
    <location>
        <begin position="560"/>
        <end position="602"/>
    </location>
</feature>
<accession>A0A9W9TRP9</accession>
<feature type="compositionally biased region" description="Polar residues" evidence="1">
    <location>
        <begin position="345"/>
        <end position="357"/>
    </location>
</feature>
<evidence type="ECO:0000313" key="3">
    <source>
        <dbReference type="EMBL" id="KAJ5238702.1"/>
    </source>
</evidence>
<dbReference type="OrthoDB" id="5344169at2759"/>
<evidence type="ECO:0000256" key="1">
    <source>
        <dbReference type="SAM" id="MobiDB-lite"/>
    </source>
</evidence>
<dbReference type="CDD" id="cd11392">
    <property type="entry name" value="bHLH_ScPHO4_like"/>
    <property type="match status" value="1"/>
</dbReference>
<reference evidence="3" key="1">
    <citation type="submission" date="2022-11" db="EMBL/GenBank/DDBJ databases">
        <authorList>
            <person name="Petersen C."/>
        </authorList>
    </citation>
    <scope>NUCLEOTIDE SEQUENCE</scope>
    <source>
        <strain evidence="3">IBT 19713</strain>
    </source>
</reference>
<dbReference type="InterPro" id="IPR011598">
    <property type="entry name" value="bHLH_dom"/>
</dbReference>
<feature type="region of interest" description="Disordered" evidence="1">
    <location>
        <begin position="37"/>
        <end position="65"/>
    </location>
</feature>
<dbReference type="SMART" id="SM00353">
    <property type="entry name" value="HLH"/>
    <property type="match status" value="1"/>
</dbReference>
<dbReference type="GO" id="GO:0046983">
    <property type="term" value="F:protein dimerization activity"/>
    <property type="evidence" value="ECO:0007669"/>
    <property type="project" value="InterPro"/>
</dbReference>
<dbReference type="EMBL" id="JAPQKS010000003">
    <property type="protein sequence ID" value="KAJ5238702.1"/>
    <property type="molecule type" value="Genomic_DNA"/>
</dbReference>
<dbReference type="Gene3D" id="4.10.280.10">
    <property type="entry name" value="Helix-loop-helix DNA-binding domain"/>
    <property type="match status" value="1"/>
</dbReference>
<feature type="region of interest" description="Disordered" evidence="1">
    <location>
        <begin position="504"/>
        <end position="528"/>
    </location>
</feature>
<feature type="region of interest" description="Disordered" evidence="1">
    <location>
        <begin position="216"/>
        <end position="242"/>
    </location>
</feature>
<gene>
    <name evidence="3" type="ORF">N7468_003321</name>
</gene>
<organism evidence="3 4">
    <name type="scientific">Penicillium chermesinum</name>
    <dbReference type="NCBI Taxonomy" id="63820"/>
    <lineage>
        <taxon>Eukaryota</taxon>
        <taxon>Fungi</taxon>
        <taxon>Dikarya</taxon>
        <taxon>Ascomycota</taxon>
        <taxon>Pezizomycotina</taxon>
        <taxon>Eurotiomycetes</taxon>
        <taxon>Eurotiomycetidae</taxon>
        <taxon>Eurotiales</taxon>
        <taxon>Aspergillaceae</taxon>
        <taxon>Penicillium</taxon>
    </lineage>
</organism>
<feature type="compositionally biased region" description="Polar residues" evidence="1">
    <location>
        <begin position="506"/>
        <end position="519"/>
    </location>
</feature>
<dbReference type="PROSITE" id="PS50888">
    <property type="entry name" value="BHLH"/>
    <property type="match status" value="1"/>
</dbReference>
<dbReference type="GeneID" id="83199921"/>
<feature type="domain" description="BHLH" evidence="2">
    <location>
        <begin position="462"/>
        <end position="545"/>
    </location>
</feature>
<evidence type="ECO:0000259" key="2">
    <source>
        <dbReference type="PROSITE" id="PS50888"/>
    </source>
</evidence>
<feature type="region of interest" description="Disordered" evidence="1">
    <location>
        <begin position="345"/>
        <end position="415"/>
    </location>
</feature>
<reference evidence="3" key="2">
    <citation type="journal article" date="2023" name="IMA Fungus">
        <title>Comparative genomic study of the Penicillium genus elucidates a diverse pangenome and 15 lateral gene transfer events.</title>
        <authorList>
            <person name="Petersen C."/>
            <person name="Sorensen T."/>
            <person name="Nielsen M.R."/>
            <person name="Sondergaard T.E."/>
            <person name="Sorensen J.L."/>
            <person name="Fitzpatrick D.A."/>
            <person name="Frisvad J.C."/>
            <person name="Nielsen K.L."/>
        </authorList>
    </citation>
    <scope>NUCLEOTIDE SEQUENCE</scope>
    <source>
        <strain evidence="3">IBT 19713</strain>
    </source>
</reference>